<dbReference type="InterPro" id="IPR019956">
    <property type="entry name" value="Ubiquitin_dom"/>
</dbReference>
<dbReference type="CDD" id="cd17039">
    <property type="entry name" value="Ubl_ubiquitin_like"/>
    <property type="match status" value="1"/>
</dbReference>
<evidence type="ECO:0000313" key="3">
    <source>
        <dbReference type="Proteomes" id="UP000245207"/>
    </source>
</evidence>
<dbReference type="EMBL" id="PKPP01001542">
    <property type="protein sequence ID" value="PWA81839.1"/>
    <property type="molecule type" value="Genomic_DNA"/>
</dbReference>
<dbReference type="PRINTS" id="PR00348">
    <property type="entry name" value="UBIQUITIN"/>
</dbReference>
<dbReference type="Gene3D" id="3.10.20.90">
    <property type="entry name" value="Phosphatidylinositol 3-kinase Catalytic Subunit, Chain A, domain 1"/>
    <property type="match status" value="2"/>
</dbReference>
<feature type="domain" description="Ubiquitin-like" evidence="1">
    <location>
        <begin position="274"/>
        <end position="320"/>
    </location>
</feature>
<gene>
    <name evidence="2" type="ORF">CTI12_AA184850</name>
</gene>
<comment type="caution">
    <text evidence="2">The sequence shown here is derived from an EMBL/GenBank/DDBJ whole genome shotgun (WGS) entry which is preliminary data.</text>
</comment>
<dbReference type="PROSITE" id="PS50053">
    <property type="entry name" value="UBIQUITIN_2"/>
    <property type="match status" value="2"/>
</dbReference>
<sequence length="320" mass="36681">MEYIIVSSITKNTTIDQRNAIYQSLLEQSDNGILKFGSITNVARKFGVCNRTVSRIWHEAKRQVDQGSTVDLSLKMPNVIGRKRVQIDMNLVSVIPLRRRTNIQSLANSMDVSRTTMHRRIKEETKDSGTWQTFDDKMAGLSLGKCSLYDKVSLYRSTSQESFQPLVKTVNENTFSLTVSQRDSLHCVKVMICEERKNEDIYRDHLWKEDPFACQFQSQNQGSENLYSRQGRCSPNQQTLIYAGNKLKDNRILGYYYVKNKSTICLMDDTLMTLQISVVNVSTGKTISLEVENSDTINDVKVKIQDKEDIPAYQQTLFLP</sequence>
<proteinExistence type="predicted"/>
<keyword evidence="3" id="KW-1185">Reference proteome</keyword>
<reference evidence="2 3" key="1">
    <citation type="journal article" date="2018" name="Mol. Plant">
        <title>The genome of Artemisia annua provides insight into the evolution of Asteraceae family and artemisinin biosynthesis.</title>
        <authorList>
            <person name="Shen Q."/>
            <person name="Zhang L."/>
            <person name="Liao Z."/>
            <person name="Wang S."/>
            <person name="Yan T."/>
            <person name="Shi P."/>
            <person name="Liu M."/>
            <person name="Fu X."/>
            <person name="Pan Q."/>
            <person name="Wang Y."/>
            <person name="Lv Z."/>
            <person name="Lu X."/>
            <person name="Zhang F."/>
            <person name="Jiang W."/>
            <person name="Ma Y."/>
            <person name="Chen M."/>
            <person name="Hao X."/>
            <person name="Li L."/>
            <person name="Tang Y."/>
            <person name="Lv G."/>
            <person name="Zhou Y."/>
            <person name="Sun X."/>
            <person name="Brodelius P.E."/>
            <person name="Rose J.K.C."/>
            <person name="Tang K."/>
        </authorList>
    </citation>
    <scope>NUCLEOTIDE SEQUENCE [LARGE SCALE GENOMIC DNA]</scope>
    <source>
        <strain evidence="3">cv. Huhao1</strain>
        <tissue evidence="2">Leaf</tissue>
    </source>
</reference>
<dbReference type="STRING" id="35608.A0A2U1P7W1"/>
<dbReference type="PANTHER" id="PTHR33889:SF7">
    <property type="entry name" value="OS04G0681850 PROTEIN"/>
    <property type="match status" value="1"/>
</dbReference>
<dbReference type="OrthoDB" id="1641503at2759"/>
<dbReference type="AlphaFoldDB" id="A0A2U1P7W1"/>
<feature type="domain" description="Ubiquitin-like" evidence="1">
    <location>
        <begin position="235"/>
        <end position="267"/>
    </location>
</feature>
<organism evidence="2 3">
    <name type="scientific">Artemisia annua</name>
    <name type="common">Sweet wormwood</name>
    <dbReference type="NCBI Taxonomy" id="35608"/>
    <lineage>
        <taxon>Eukaryota</taxon>
        <taxon>Viridiplantae</taxon>
        <taxon>Streptophyta</taxon>
        <taxon>Embryophyta</taxon>
        <taxon>Tracheophyta</taxon>
        <taxon>Spermatophyta</taxon>
        <taxon>Magnoliopsida</taxon>
        <taxon>eudicotyledons</taxon>
        <taxon>Gunneridae</taxon>
        <taxon>Pentapetalae</taxon>
        <taxon>asterids</taxon>
        <taxon>campanulids</taxon>
        <taxon>Asterales</taxon>
        <taxon>Asteraceae</taxon>
        <taxon>Asteroideae</taxon>
        <taxon>Anthemideae</taxon>
        <taxon>Artemisiinae</taxon>
        <taxon>Artemisia</taxon>
    </lineage>
</organism>
<evidence type="ECO:0000313" key="2">
    <source>
        <dbReference type="EMBL" id="PWA81839.1"/>
    </source>
</evidence>
<dbReference type="Pfam" id="PF00240">
    <property type="entry name" value="ubiquitin"/>
    <property type="match status" value="2"/>
</dbReference>
<dbReference type="InterPro" id="IPR000626">
    <property type="entry name" value="Ubiquitin-like_dom"/>
</dbReference>
<evidence type="ECO:0000259" key="1">
    <source>
        <dbReference type="PROSITE" id="PS50053"/>
    </source>
</evidence>
<accession>A0A2U1P7W1</accession>
<dbReference type="InterPro" id="IPR029071">
    <property type="entry name" value="Ubiquitin-like_domsf"/>
</dbReference>
<dbReference type="SUPFAM" id="SSF54236">
    <property type="entry name" value="Ubiquitin-like"/>
    <property type="match status" value="2"/>
</dbReference>
<name>A0A2U1P7W1_ARTAN</name>
<dbReference type="Proteomes" id="UP000245207">
    <property type="component" value="Unassembled WGS sequence"/>
</dbReference>
<dbReference type="InterPro" id="IPR056671">
    <property type="entry name" value="DUF7769"/>
</dbReference>
<protein>
    <submittedName>
        <fullName evidence="2">Transposase, Tc1-like protein</fullName>
    </submittedName>
</protein>
<dbReference type="Pfam" id="PF24964">
    <property type="entry name" value="DUF7769"/>
    <property type="match status" value="1"/>
</dbReference>
<dbReference type="PANTHER" id="PTHR33889">
    <property type="entry name" value="OS04G0681850 PROTEIN"/>
    <property type="match status" value="1"/>
</dbReference>